<name>A0ABZ0NX44_CERBT</name>
<accession>A0ABZ0NX44</accession>
<organism evidence="2 3">
    <name type="scientific">Cercospora beticola</name>
    <name type="common">Sugarbeet leaf spot fungus</name>
    <dbReference type="NCBI Taxonomy" id="122368"/>
    <lineage>
        <taxon>Eukaryota</taxon>
        <taxon>Fungi</taxon>
        <taxon>Dikarya</taxon>
        <taxon>Ascomycota</taxon>
        <taxon>Pezizomycotina</taxon>
        <taxon>Dothideomycetes</taxon>
        <taxon>Dothideomycetidae</taxon>
        <taxon>Mycosphaerellales</taxon>
        <taxon>Mycosphaerellaceae</taxon>
        <taxon>Cercospora</taxon>
    </lineage>
</organism>
<gene>
    <name evidence="2" type="ORF">RHO25_008700</name>
</gene>
<evidence type="ECO:0000259" key="1">
    <source>
        <dbReference type="PROSITE" id="PS50177"/>
    </source>
</evidence>
<dbReference type="EMBL" id="CP134188">
    <property type="protein sequence ID" value="WPB04056.1"/>
    <property type="molecule type" value="Genomic_DNA"/>
</dbReference>
<reference evidence="2 3" key="1">
    <citation type="submission" date="2023-09" db="EMBL/GenBank/DDBJ databases">
        <title>Complete-Gapless Cercospora beticola genome.</title>
        <authorList>
            <person name="Wyatt N.A."/>
            <person name="Spanner R.E."/>
            <person name="Bolton M.D."/>
        </authorList>
    </citation>
    <scope>NUCLEOTIDE SEQUENCE [LARGE SCALE GENOMIC DNA]</scope>
    <source>
        <strain evidence="2">Cb09-40</strain>
    </source>
</reference>
<dbReference type="Proteomes" id="UP001302367">
    <property type="component" value="Chromosome 5"/>
</dbReference>
<dbReference type="RefSeq" id="XP_065459164.1">
    <property type="nucleotide sequence ID" value="XM_065603092.1"/>
</dbReference>
<protein>
    <recommendedName>
        <fullName evidence="1">NTF2 domain-containing protein</fullName>
    </recommendedName>
</protein>
<dbReference type="PROSITE" id="PS50177">
    <property type="entry name" value="NTF2_DOMAIN"/>
    <property type="match status" value="1"/>
</dbReference>
<proteinExistence type="predicted"/>
<evidence type="ECO:0000313" key="3">
    <source>
        <dbReference type="Proteomes" id="UP001302367"/>
    </source>
</evidence>
<feature type="domain" description="NTF2" evidence="1">
    <location>
        <begin position="9"/>
        <end position="43"/>
    </location>
</feature>
<dbReference type="InterPro" id="IPR018222">
    <property type="entry name" value="Nuclear_transport_factor_2_euk"/>
</dbReference>
<keyword evidence="3" id="KW-1185">Reference proteome</keyword>
<evidence type="ECO:0000313" key="2">
    <source>
        <dbReference type="EMBL" id="WPB04056.1"/>
    </source>
</evidence>
<dbReference type="GeneID" id="90644496"/>
<sequence>MATGNVYEVTKAFIDQNYALWDDQSRRPELKAFYASDSTLSFESAITSFSGGDAIYTGVFVSRACCPWAGRTGVLR</sequence>